<accession>B4GEY2</accession>
<gene>
    <name evidence="1" type="primary">Dper\GL21717</name>
    <name evidence="1" type="ORF">Dper_GL21717</name>
</gene>
<dbReference type="Proteomes" id="UP000008744">
    <property type="component" value="Unassembled WGS sequence"/>
</dbReference>
<organism evidence="2">
    <name type="scientific">Drosophila persimilis</name>
    <name type="common">Fruit fly</name>
    <dbReference type="NCBI Taxonomy" id="7234"/>
    <lineage>
        <taxon>Eukaryota</taxon>
        <taxon>Metazoa</taxon>
        <taxon>Ecdysozoa</taxon>
        <taxon>Arthropoda</taxon>
        <taxon>Hexapoda</taxon>
        <taxon>Insecta</taxon>
        <taxon>Pterygota</taxon>
        <taxon>Neoptera</taxon>
        <taxon>Endopterygota</taxon>
        <taxon>Diptera</taxon>
        <taxon>Brachycera</taxon>
        <taxon>Muscomorpha</taxon>
        <taxon>Ephydroidea</taxon>
        <taxon>Drosophilidae</taxon>
        <taxon>Drosophila</taxon>
        <taxon>Sophophora</taxon>
    </lineage>
</organism>
<dbReference type="HOGENOM" id="CLU_2925044_0_0_1"/>
<protein>
    <submittedName>
        <fullName evidence="1">GL21717</fullName>
    </submittedName>
</protein>
<dbReference type="InterPro" id="IPR004119">
    <property type="entry name" value="EcKL"/>
</dbReference>
<dbReference type="EMBL" id="CH479182">
    <property type="protein sequence ID" value="EDW34167.1"/>
    <property type="molecule type" value="Genomic_DNA"/>
</dbReference>
<sequence>MYSKVLPEFERMLRQVDCIYHSLDPRQVMIFEDLMVVRRWFTQEEICSACRKLAEIHAIII</sequence>
<evidence type="ECO:0000313" key="1">
    <source>
        <dbReference type="EMBL" id="EDW34167.1"/>
    </source>
</evidence>
<reference evidence="1 2" key="1">
    <citation type="journal article" date="2007" name="Nature">
        <title>Evolution of genes and genomes on the Drosophila phylogeny.</title>
        <authorList>
            <consortium name="Drosophila 12 Genomes Consortium"/>
            <person name="Clark A.G."/>
            <person name="Eisen M.B."/>
            <person name="Smith D.R."/>
            <person name="Bergman C.M."/>
            <person name="Oliver B."/>
            <person name="Markow T.A."/>
            <person name="Kaufman T.C."/>
            <person name="Kellis M."/>
            <person name="Gelbart W."/>
            <person name="Iyer V.N."/>
            <person name="Pollard D.A."/>
            <person name="Sackton T.B."/>
            <person name="Larracuente A.M."/>
            <person name="Singh N.D."/>
            <person name="Abad J.P."/>
            <person name="Abt D.N."/>
            <person name="Adryan B."/>
            <person name="Aguade M."/>
            <person name="Akashi H."/>
            <person name="Anderson W.W."/>
            <person name="Aquadro C.F."/>
            <person name="Ardell D.H."/>
            <person name="Arguello R."/>
            <person name="Artieri C.G."/>
            <person name="Barbash D.A."/>
            <person name="Barker D."/>
            <person name="Barsanti P."/>
            <person name="Batterham P."/>
            <person name="Batzoglou S."/>
            <person name="Begun D."/>
            <person name="Bhutkar A."/>
            <person name="Blanco E."/>
            <person name="Bosak S.A."/>
            <person name="Bradley R.K."/>
            <person name="Brand A.D."/>
            <person name="Brent M.R."/>
            <person name="Brooks A.N."/>
            <person name="Brown R.H."/>
            <person name="Butlin R.K."/>
            <person name="Caggese C."/>
            <person name="Calvi B.R."/>
            <person name="Bernardo de Carvalho A."/>
            <person name="Caspi A."/>
            <person name="Castrezana S."/>
            <person name="Celniker S.E."/>
            <person name="Chang J.L."/>
            <person name="Chapple C."/>
            <person name="Chatterji S."/>
            <person name="Chinwalla A."/>
            <person name="Civetta A."/>
            <person name="Clifton S.W."/>
            <person name="Comeron J.M."/>
            <person name="Costello J.C."/>
            <person name="Coyne J.A."/>
            <person name="Daub J."/>
            <person name="David R.G."/>
            <person name="Delcher A.L."/>
            <person name="Delehaunty K."/>
            <person name="Do C.B."/>
            <person name="Ebling H."/>
            <person name="Edwards K."/>
            <person name="Eickbush T."/>
            <person name="Evans J.D."/>
            <person name="Filipski A."/>
            <person name="Findeiss S."/>
            <person name="Freyhult E."/>
            <person name="Fulton L."/>
            <person name="Fulton R."/>
            <person name="Garcia A.C."/>
            <person name="Gardiner A."/>
            <person name="Garfield D.A."/>
            <person name="Garvin B.E."/>
            <person name="Gibson G."/>
            <person name="Gilbert D."/>
            <person name="Gnerre S."/>
            <person name="Godfrey J."/>
            <person name="Good R."/>
            <person name="Gotea V."/>
            <person name="Gravely B."/>
            <person name="Greenberg A.J."/>
            <person name="Griffiths-Jones S."/>
            <person name="Gross S."/>
            <person name="Guigo R."/>
            <person name="Gustafson E.A."/>
            <person name="Haerty W."/>
            <person name="Hahn M.W."/>
            <person name="Halligan D.L."/>
            <person name="Halpern A.L."/>
            <person name="Halter G.M."/>
            <person name="Han M.V."/>
            <person name="Heger A."/>
            <person name="Hillier L."/>
            <person name="Hinrichs A.S."/>
            <person name="Holmes I."/>
            <person name="Hoskins R.A."/>
            <person name="Hubisz M.J."/>
            <person name="Hultmark D."/>
            <person name="Huntley M.A."/>
            <person name="Jaffe D.B."/>
            <person name="Jagadeeshan S."/>
            <person name="Jeck W.R."/>
            <person name="Johnson J."/>
            <person name="Jones C.D."/>
            <person name="Jordan W.C."/>
            <person name="Karpen G.H."/>
            <person name="Kataoka E."/>
            <person name="Keightley P.D."/>
            <person name="Kheradpour P."/>
            <person name="Kirkness E.F."/>
            <person name="Koerich L.B."/>
            <person name="Kristiansen K."/>
            <person name="Kudrna D."/>
            <person name="Kulathinal R.J."/>
            <person name="Kumar S."/>
            <person name="Kwok R."/>
            <person name="Lander E."/>
            <person name="Langley C.H."/>
            <person name="Lapoint R."/>
            <person name="Lazzaro B.P."/>
            <person name="Lee S.J."/>
            <person name="Levesque L."/>
            <person name="Li R."/>
            <person name="Lin C.F."/>
            <person name="Lin M.F."/>
            <person name="Lindblad-Toh K."/>
            <person name="Llopart A."/>
            <person name="Long M."/>
            <person name="Low L."/>
            <person name="Lozovsky E."/>
            <person name="Lu J."/>
            <person name="Luo M."/>
            <person name="Machado C.A."/>
            <person name="Makalowski W."/>
            <person name="Marzo M."/>
            <person name="Matsuda M."/>
            <person name="Matzkin L."/>
            <person name="McAllister B."/>
            <person name="McBride C.S."/>
            <person name="McKernan B."/>
            <person name="McKernan K."/>
            <person name="Mendez-Lago M."/>
            <person name="Minx P."/>
            <person name="Mollenhauer M.U."/>
            <person name="Montooth K."/>
            <person name="Mount S.M."/>
            <person name="Mu X."/>
            <person name="Myers E."/>
            <person name="Negre B."/>
            <person name="Newfeld S."/>
            <person name="Nielsen R."/>
            <person name="Noor M.A."/>
            <person name="O'Grady P."/>
            <person name="Pachter L."/>
            <person name="Papaceit M."/>
            <person name="Parisi M.J."/>
            <person name="Parisi M."/>
            <person name="Parts L."/>
            <person name="Pedersen J.S."/>
            <person name="Pesole G."/>
            <person name="Phillippy A.M."/>
            <person name="Ponting C.P."/>
            <person name="Pop M."/>
            <person name="Porcelli D."/>
            <person name="Powell J.R."/>
            <person name="Prohaska S."/>
            <person name="Pruitt K."/>
            <person name="Puig M."/>
            <person name="Quesneville H."/>
            <person name="Ram K.R."/>
            <person name="Rand D."/>
            <person name="Rasmussen M.D."/>
            <person name="Reed L.K."/>
            <person name="Reenan R."/>
            <person name="Reily A."/>
            <person name="Remington K.A."/>
            <person name="Rieger T.T."/>
            <person name="Ritchie M.G."/>
            <person name="Robin C."/>
            <person name="Rogers Y.H."/>
            <person name="Rohde C."/>
            <person name="Rozas J."/>
            <person name="Rubenfield M.J."/>
            <person name="Ruiz A."/>
            <person name="Russo S."/>
            <person name="Salzberg S.L."/>
            <person name="Sanchez-Gracia A."/>
            <person name="Saranga D.J."/>
            <person name="Sato H."/>
            <person name="Schaeffer S.W."/>
            <person name="Schatz M.C."/>
            <person name="Schlenke T."/>
            <person name="Schwartz R."/>
            <person name="Segarra C."/>
            <person name="Singh R.S."/>
            <person name="Sirot L."/>
            <person name="Sirota M."/>
            <person name="Sisneros N.B."/>
            <person name="Smith C.D."/>
            <person name="Smith T.F."/>
            <person name="Spieth J."/>
            <person name="Stage D.E."/>
            <person name="Stark A."/>
            <person name="Stephan W."/>
            <person name="Strausberg R.L."/>
            <person name="Strempel S."/>
            <person name="Sturgill D."/>
            <person name="Sutton G."/>
            <person name="Sutton G.G."/>
            <person name="Tao W."/>
            <person name="Teichmann S."/>
            <person name="Tobari Y.N."/>
            <person name="Tomimura Y."/>
            <person name="Tsolas J.M."/>
            <person name="Valente V.L."/>
            <person name="Venter E."/>
            <person name="Venter J.C."/>
            <person name="Vicario S."/>
            <person name="Vieira F.G."/>
            <person name="Vilella A.J."/>
            <person name="Villasante A."/>
            <person name="Walenz B."/>
            <person name="Wang J."/>
            <person name="Wasserman M."/>
            <person name="Watts T."/>
            <person name="Wilson D."/>
            <person name="Wilson R.K."/>
            <person name="Wing R.A."/>
            <person name="Wolfner M.F."/>
            <person name="Wong A."/>
            <person name="Wong G.K."/>
            <person name="Wu C.I."/>
            <person name="Wu G."/>
            <person name="Yamamoto D."/>
            <person name="Yang H.P."/>
            <person name="Yang S.P."/>
            <person name="Yorke J.A."/>
            <person name="Yoshida K."/>
            <person name="Zdobnov E."/>
            <person name="Zhang P."/>
            <person name="Zhang Y."/>
            <person name="Zimin A.V."/>
            <person name="Baldwin J."/>
            <person name="Abdouelleil A."/>
            <person name="Abdulkadir J."/>
            <person name="Abebe A."/>
            <person name="Abera B."/>
            <person name="Abreu J."/>
            <person name="Acer S.C."/>
            <person name="Aftuck L."/>
            <person name="Alexander A."/>
            <person name="An P."/>
            <person name="Anderson E."/>
            <person name="Anderson S."/>
            <person name="Arachi H."/>
            <person name="Azer M."/>
            <person name="Bachantsang P."/>
            <person name="Barry A."/>
            <person name="Bayul T."/>
            <person name="Berlin A."/>
            <person name="Bessette D."/>
            <person name="Bloom T."/>
            <person name="Blye J."/>
            <person name="Boguslavskiy L."/>
            <person name="Bonnet C."/>
            <person name="Boukhgalter B."/>
            <person name="Bourzgui I."/>
            <person name="Brown A."/>
            <person name="Cahill P."/>
            <person name="Channer S."/>
            <person name="Cheshatsang Y."/>
            <person name="Chuda L."/>
            <person name="Citroen M."/>
            <person name="Collymore A."/>
            <person name="Cooke P."/>
            <person name="Costello M."/>
            <person name="D'Aco K."/>
            <person name="Daza R."/>
            <person name="De Haan G."/>
            <person name="DeGray S."/>
            <person name="DeMaso C."/>
            <person name="Dhargay N."/>
            <person name="Dooley K."/>
            <person name="Dooley E."/>
            <person name="Doricent M."/>
            <person name="Dorje P."/>
            <person name="Dorjee K."/>
            <person name="Dupes A."/>
            <person name="Elong R."/>
            <person name="Falk J."/>
            <person name="Farina A."/>
            <person name="Faro S."/>
            <person name="Ferguson D."/>
            <person name="Fisher S."/>
            <person name="Foley C.D."/>
            <person name="Franke A."/>
            <person name="Friedrich D."/>
            <person name="Gadbois L."/>
            <person name="Gearin G."/>
            <person name="Gearin C.R."/>
            <person name="Giannoukos G."/>
            <person name="Goode T."/>
            <person name="Graham J."/>
            <person name="Grandbois E."/>
            <person name="Grewal S."/>
            <person name="Gyaltsen K."/>
            <person name="Hafez N."/>
            <person name="Hagos B."/>
            <person name="Hall J."/>
            <person name="Henson C."/>
            <person name="Hollinger A."/>
            <person name="Honan T."/>
            <person name="Huard M.D."/>
            <person name="Hughes L."/>
            <person name="Hurhula B."/>
            <person name="Husby M.E."/>
            <person name="Kamat A."/>
            <person name="Kanga B."/>
            <person name="Kashin S."/>
            <person name="Khazanovich D."/>
            <person name="Kisner P."/>
            <person name="Lance K."/>
            <person name="Lara M."/>
            <person name="Lee W."/>
            <person name="Lennon N."/>
            <person name="Letendre F."/>
            <person name="LeVine R."/>
            <person name="Lipovsky A."/>
            <person name="Liu X."/>
            <person name="Liu J."/>
            <person name="Liu S."/>
            <person name="Lokyitsang T."/>
            <person name="Lokyitsang Y."/>
            <person name="Lubonja R."/>
            <person name="Lui A."/>
            <person name="MacDonald P."/>
            <person name="Magnisalis V."/>
            <person name="Maru K."/>
            <person name="Matthews C."/>
            <person name="McCusker W."/>
            <person name="McDonough S."/>
            <person name="Mehta T."/>
            <person name="Meldrim J."/>
            <person name="Meneus L."/>
            <person name="Mihai O."/>
            <person name="Mihalev A."/>
            <person name="Mihova T."/>
            <person name="Mittelman R."/>
            <person name="Mlenga V."/>
            <person name="Montmayeur A."/>
            <person name="Mulrain L."/>
            <person name="Navidi A."/>
            <person name="Naylor J."/>
            <person name="Negash T."/>
            <person name="Nguyen T."/>
            <person name="Nguyen N."/>
            <person name="Nicol R."/>
            <person name="Norbu C."/>
            <person name="Norbu N."/>
            <person name="Novod N."/>
            <person name="O'Neill B."/>
            <person name="Osman S."/>
            <person name="Markiewicz E."/>
            <person name="Oyono O.L."/>
            <person name="Patti C."/>
            <person name="Phunkhang P."/>
            <person name="Pierre F."/>
            <person name="Priest M."/>
            <person name="Raghuraman S."/>
            <person name="Rege F."/>
            <person name="Reyes R."/>
            <person name="Rise C."/>
            <person name="Rogov P."/>
            <person name="Ross K."/>
            <person name="Ryan E."/>
            <person name="Settipalli S."/>
            <person name="Shea T."/>
            <person name="Sherpa N."/>
            <person name="Shi L."/>
            <person name="Shih D."/>
            <person name="Sparrow T."/>
            <person name="Spaulding J."/>
            <person name="Stalker J."/>
            <person name="Stange-Thomann N."/>
            <person name="Stavropoulos S."/>
            <person name="Stone C."/>
            <person name="Strader C."/>
            <person name="Tesfaye S."/>
            <person name="Thomson T."/>
            <person name="Thoulutsang Y."/>
            <person name="Thoulutsang D."/>
            <person name="Topham K."/>
            <person name="Topping I."/>
            <person name="Tsamla T."/>
            <person name="Vassiliev H."/>
            <person name="Vo A."/>
            <person name="Wangchuk T."/>
            <person name="Wangdi T."/>
            <person name="Weiand M."/>
            <person name="Wilkinson J."/>
            <person name="Wilson A."/>
            <person name="Yadav S."/>
            <person name="Young G."/>
            <person name="Yu Q."/>
            <person name="Zembek L."/>
            <person name="Zhong D."/>
            <person name="Zimmer A."/>
            <person name="Zwirko Z."/>
            <person name="Jaffe D.B."/>
            <person name="Alvarez P."/>
            <person name="Brockman W."/>
            <person name="Butler J."/>
            <person name="Chin C."/>
            <person name="Gnerre S."/>
            <person name="Grabherr M."/>
            <person name="Kleber M."/>
            <person name="Mauceli E."/>
            <person name="MacCallum I."/>
        </authorList>
    </citation>
    <scope>NUCLEOTIDE SEQUENCE [LARGE SCALE GENOMIC DNA]</scope>
    <source>
        <strain evidence="2">MSH-3 / Tucson 14011-0111.49</strain>
    </source>
</reference>
<evidence type="ECO:0000313" key="2">
    <source>
        <dbReference type="Proteomes" id="UP000008744"/>
    </source>
</evidence>
<dbReference type="Pfam" id="PF02958">
    <property type="entry name" value="EcKL"/>
    <property type="match status" value="1"/>
</dbReference>
<dbReference type="AlphaFoldDB" id="B4GEY2"/>
<keyword evidence="2" id="KW-1185">Reference proteome</keyword>
<name>B4GEY2_DROPE</name>
<proteinExistence type="predicted"/>